<gene>
    <name evidence="8" type="ORF">Poli38472_009302</name>
</gene>
<evidence type="ECO:0000313" key="8">
    <source>
        <dbReference type="EMBL" id="TMW65135.1"/>
    </source>
</evidence>
<dbReference type="Gene3D" id="3.10.50.40">
    <property type="match status" value="1"/>
</dbReference>
<comment type="subcellular location">
    <subcellularLocation>
        <location evidence="1">Cytoplasm</location>
    </subcellularLocation>
</comment>
<comment type="catalytic activity">
    <reaction evidence="6">
        <text>[protein]-peptidylproline (omega=180) = [protein]-peptidylproline (omega=0)</text>
        <dbReference type="Rhea" id="RHEA:16237"/>
        <dbReference type="Rhea" id="RHEA-COMP:10747"/>
        <dbReference type="Rhea" id="RHEA-COMP:10748"/>
        <dbReference type="ChEBI" id="CHEBI:83833"/>
        <dbReference type="ChEBI" id="CHEBI:83834"/>
        <dbReference type="EC" id="5.2.1.8"/>
    </reaction>
</comment>
<dbReference type="EMBL" id="SPLM01000038">
    <property type="protein sequence ID" value="TMW65135.1"/>
    <property type="molecule type" value="Genomic_DNA"/>
</dbReference>
<keyword evidence="9" id="KW-1185">Reference proteome</keyword>
<evidence type="ECO:0000313" key="9">
    <source>
        <dbReference type="Proteomes" id="UP000794436"/>
    </source>
</evidence>
<feature type="domain" description="PpiC" evidence="7">
    <location>
        <begin position="35"/>
        <end position="127"/>
    </location>
</feature>
<dbReference type="PANTHER" id="PTHR43629">
    <property type="entry name" value="PEPTIDYL-PROLYL CIS-TRANS ISOMERASE"/>
    <property type="match status" value="1"/>
</dbReference>
<proteinExistence type="inferred from homology"/>
<dbReference type="Pfam" id="PF13616">
    <property type="entry name" value="Rotamase_3"/>
    <property type="match status" value="1"/>
</dbReference>
<feature type="chain" id="PRO_5035489913" description="Peptidyl-prolyl cis-trans isomerase" evidence="6">
    <location>
        <begin position="33"/>
        <end position="145"/>
    </location>
</feature>
<dbReference type="InterPro" id="IPR000297">
    <property type="entry name" value="PPIase_PpiC"/>
</dbReference>
<dbReference type="InterPro" id="IPR023058">
    <property type="entry name" value="PPIase_PpiC_CS"/>
</dbReference>
<dbReference type="GO" id="GO:0003755">
    <property type="term" value="F:peptidyl-prolyl cis-trans isomerase activity"/>
    <property type="evidence" value="ECO:0007669"/>
    <property type="project" value="UniProtKB-UniRule"/>
</dbReference>
<comment type="similarity">
    <text evidence="2">Belongs to the PpiC/parvulin rotamase family.</text>
</comment>
<evidence type="ECO:0000256" key="2">
    <source>
        <dbReference type="ARBA" id="ARBA00007656"/>
    </source>
</evidence>
<dbReference type="Proteomes" id="UP000794436">
    <property type="component" value="Unassembled WGS sequence"/>
</dbReference>
<keyword evidence="3" id="KW-0963">Cytoplasm</keyword>
<name>A0A8K1CM36_PYTOL</name>
<dbReference type="PROSITE" id="PS50198">
    <property type="entry name" value="PPIC_PPIASE_2"/>
    <property type="match status" value="1"/>
</dbReference>
<keyword evidence="6" id="KW-0732">Signal</keyword>
<evidence type="ECO:0000256" key="3">
    <source>
        <dbReference type="ARBA" id="ARBA00022490"/>
    </source>
</evidence>
<keyword evidence="5 6" id="KW-0413">Isomerase</keyword>
<evidence type="ECO:0000256" key="1">
    <source>
        <dbReference type="ARBA" id="ARBA00004496"/>
    </source>
</evidence>
<reference evidence="8" key="1">
    <citation type="submission" date="2019-03" db="EMBL/GenBank/DDBJ databases">
        <title>Long read genome sequence of the mycoparasitic Pythium oligandrum ATCC 38472 isolated from sugarbeet rhizosphere.</title>
        <authorList>
            <person name="Gaulin E."/>
        </authorList>
    </citation>
    <scope>NUCLEOTIDE SEQUENCE</scope>
    <source>
        <strain evidence="8">ATCC 38472_TT</strain>
    </source>
</reference>
<dbReference type="InterPro" id="IPR052204">
    <property type="entry name" value="PpiC/parvulin_rotamase"/>
</dbReference>
<evidence type="ECO:0000256" key="6">
    <source>
        <dbReference type="RuleBase" id="RU363014"/>
    </source>
</evidence>
<organism evidence="8 9">
    <name type="scientific">Pythium oligandrum</name>
    <name type="common">Mycoparasitic fungus</name>
    <dbReference type="NCBI Taxonomy" id="41045"/>
    <lineage>
        <taxon>Eukaryota</taxon>
        <taxon>Sar</taxon>
        <taxon>Stramenopiles</taxon>
        <taxon>Oomycota</taxon>
        <taxon>Peronosporomycetes</taxon>
        <taxon>Pythiales</taxon>
        <taxon>Pythiaceae</taxon>
        <taxon>Pythium</taxon>
    </lineage>
</organism>
<dbReference type="OrthoDB" id="1911748at2759"/>
<comment type="caution">
    <text evidence="8">The sequence shown here is derived from an EMBL/GenBank/DDBJ whole genome shotgun (WGS) entry which is preliminary data.</text>
</comment>
<evidence type="ECO:0000256" key="4">
    <source>
        <dbReference type="ARBA" id="ARBA00046231"/>
    </source>
</evidence>
<keyword evidence="5 6" id="KW-0697">Rotamase</keyword>
<feature type="signal peptide" evidence="6">
    <location>
        <begin position="1"/>
        <end position="32"/>
    </location>
</feature>
<evidence type="ECO:0000259" key="7">
    <source>
        <dbReference type="PROSITE" id="PS50198"/>
    </source>
</evidence>
<dbReference type="AlphaFoldDB" id="A0A8K1CM36"/>
<evidence type="ECO:0000256" key="5">
    <source>
        <dbReference type="PROSITE-ProRule" id="PRU00278"/>
    </source>
</evidence>
<comment type="function">
    <text evidence="4">PPIases accelerate the folding of proteins. It prefers amino acid residues with hydrophobic side chains like leucine and phenylalanine in the P1 position of the peptides substrates.</text>
</comment>
<dbReference type="GO" id="GO:0005737">
    <property type="term" value="C:cytoplasm"/>
    <property type="evidence" value="ECO:0007669"/>
    <property type="project" value="UniProtKB-SubCell"/>
</dbReference>
<dbReference type="SUPFAM" id="SSF54534">
    <property type="entry name" value="FKBP-like"/>
    <property type="match status" value="1"/>
</dbReference>
<dbReference type="PROSITE" id="PS01096">
    <property type="entry name" value="PPIC_PPIASE_1"/>
    <property type="match status" value="1"/>
</dbReference>
<dbReference type="InterPro" id="IPR046357">
    <property type="entry name" value="PPIase_dom_sf"/>
</dbReference>
<dbReference type="PANTHER" id="PTHR43629:SF2">
    <property type="entry name" value="RHODANESE-LIKE_PPIC DOMAIN-CONTAINING PROTEIN 12, CHLOROPLASTIC"/>
    <property type="match status" value="1"/>
</dbReference>
<dbReference type="EC" id="5.2.1.8" evidence="6"/>
<sequence>MTMAKKTWTFALALAALCALLSVVMMPSGALAAGAPNARASHILVDTEAEADKLLEQLTAADDLHAKFAELAKEYSKCPSRRNGGDLGSFGRGAMVKEFDQVVFEKRMGVVHKVKTQFGWHLVLTTERSGVDETEILASEIDKDL</sequence>
<protein>
    <recommendedName>
        <fullName evidence="6">Peptidyl-prolyl cis-trans isomerase</fullName>
        <ecNumber evidence="6">5.2.1.8</ecNumber>
    </recommendedName>
</protein>
<accession>A0A8K1CM36</accession>